<feature type="region of interest" description="Disordered" evidence="6">
    <location>
        <begin position="105"/>
        <end position="126"/>
    </location>
</feature>
<keyword evidence="4 7" id="KW-1133">Transmembrane helix</keyword>
<protein>
    <recommendedName>
        <fullName evidence="10">Major facilitator superfamily (MFS) profile domain-containing protein</fullName>
    </recommendedName>
</protein>
<sequence>MARVRVEKAVVEDSSSAEQGNPDGRQWDPKLEKQARWKVDCSVLALLFLGLLVFQLDRMNLASALTGGFAKDIGISQDTINLGNQLMFMGIVVLEIPCNMALQRVSKHTSPKQQQPDSDTDSSQLGPRKWMSTQVFMFGVVATMQVFLRSRTGFLLVRLILGLSEAGYIPGAVYTLSTWYRRRELSRRVAILFFGMFGGNAISPLLASGILKLDNARGLRGWQWLFMLEGLFTVCVSFLFVFFLPGSPDEPGPLIGRGIIRISKDEQVLLQNRIEDEDAEKRPGAQGLEIPWKLVWLTVKHYRRWPHYVSTFAVFSTWSPLTTYTPSIIMALGFDRIAANALAAVGASLALIVVFLFAYMSDRTNQRGGSVIAAQVCYLVTLVVARQVHPHVGKWSRWGLWTAVNSFAVGYHPVHNSWVQLNCREPGERSIAIAMWVMSAISGLMVGTQYFRAGDVPFYRTGLRTMIIMVSVGIVFAALQEAIYIIHNRRVAQGKNRGRNGSPPMIYVP</sequence>
<gene>
    <name evidence="8" type="ORF">H634G_09475</name>
</gene>
<evidence type="ECO:0008006" key="10">
    <source>
        <dbReference type="Google" id="ProtNLM"/>
    </source>
</evidence>
<dbReference type="Pfam" id="PF07690">
    <property type="entry name" value="MFS_1"/>
    <property type="match status" value="1"/>
</dbReference>
<dbReference type="EMBL" id="KE384751">
    <property type="protein sequence ID" value="KJK75129.1"/>
    <property type="molecule type" value="Genomic_DNA"/>
</dbReference>
<dbReference type="OrthoDB" id="2985014at2759"/>
<feature type="transmembrane region" description="Helical" evidence="7">
    <location>
        <begin position="189"/>
        <end position="210"/>
    </location>
</feature>
<evidence type="ECO:0000256" key="6">
    <source>
        <dbReference type="SAM" id="MobiDB-lite"/>
    </source>
</evidence>
<evidence type="ECO:0000256" key="2">
    <source>
        <dbReference type="ARBA" id="ARBA00022448"/>
    </source>
</evidence>
<keyword evidence="9" id="KW-1185">Reference proteome</keyword>
<reference evidence="9" key="1">
    <citation type="journal article" date="2014" name="BMC Genomics">
        <title>The genome sequence of the biocontrol fungus Metarhizium anisopliae and comparative genomics of Metarhizium species.</title>
        <authorList>
            <person name="Pattemore J.A."/>
            <person name="Hane J.K."/>
            <person name="Williams A.H."/>
            <person name="Wilson B.A."/>
            <person name="Stodart B.J."/>
            <person name="Ash G.J."/>
        </authorList>
    </citation>
    <scope>NUCLEOTIDE SEQUENCE [LARGE SCALE GENOMIC DNA]</scope>
    <source>
        <strain evidence="9">BRIP 53293</strain>
    </source>
</reference>
<dbReference type="PANTHER" id="PTHR43791:SF32">
    <property type="entry name" value="MAJOR FACILITATOR SUPERFAMILY (MFS) PROFILE DOMAIN-CONTAINING PROTEIN"/>
    <property type="match status" value="1"/>
</dbReference>
<feature type="transmembrane region" description="Helical" evidence="7">
    <location>
        <begin position="154"/>
        <end position="177"/>
    </location>
</feature>
<accession>A0A0D9NMH5</accession>
<evidence type="ECO:0000256" key="7">
    <source>
        <dbReference type="SAM" id="Phobius"/>
    </source>
</evidence>
<feature type="transmembrane region" description="Helical" evidence="7">
    <location>
        <begin position="222"/>
        <end position="244"/>
    </location>
</feature>
<evidence type="ECO:0000256" key="5">
    <source>
        <dbReference type="ARBA" id="ARBA00023136"/>
    </source>
</evidence>
<organism evidence="8 9">
    <name type="scientific">Metarhizium anisopliae BRIP 53293</name>
    <dbReference type="NCBI Taxonomy" id="1291518"/>
    <lineage>
        <taxon>Eukaryota</taxon>
        <taxon>Fungi</taxon>
        <taxon>Dikarya</taxon>
        <taxon>Ascomycota</taxon>
        <taxon>Pezizomycotina</taxon>
        <taxon>Sordariomycetes</taxon>
        <taxon>Hypocreomycetidae</taxon>
        <taxon>Hypocreales</taxon>
        <taxon>Clavicipitaceae</taxon>
        <taxon>Metarhizium</taxon>
    </lineage>
</organism>
<dbReference type="InterPro" id="IPR011701">
    <property type="entry name" value="MFS"/>
</dbReference>
<proteinExistence type="predicted"/>
<dbReference type="Gene3D" id="1.20.1250.20">
    <property type="entry name" value="MFS general substrate transporter like domains"/>
    <property type="match status" value="2"/>
</dbReference>
<evidence type="ECO:0000256" key="1">
    <source>
        <dbReference type="ARBA" id="ARBA00004141"/>
    </source>
</evidence>
<comment type="subcellular location">
    <subcellularLocation>
        <location evidence="1">Membrane</location>
        <topology evidence="1">Multi-pass membrane protein</topology>
    </subcellularLocation>
</comment>
<feature type="compositionally biased region" description="Low complexity" evidence="6">
    <location>
        <begin position="111"/>
        <end position="124"/>
    </location>
</feature>
<feature type="compositionally biased region" description="Basic and acidic residues" evidence="6">
    <location>
        <begin position="1"/>
        <end position="11"/>
    </location>
</feature>
<evidence type="ECO:0000313" key="9">
    <source>
        <dbReference type="Proteomes" id="UP000054544"/>
    </source>
</evidence>
<dbReference type="SUPFAM" id="SSF103473">
    <property type="entry name" value="MFS general substrate transporter"/>
    <property type="match status" value="1"/>
</dbReference>
<feature type="region of interest" description="Disordered" evidence="6">
    <location>
        <begin position="1"/>
        <end position="28"/>
    </location>
</feature>
<feature type="transmembrane region" description="Helical" evidence="7">
    <location>
        <begin position="463"/>
        <end position="486"/>
    </location>
</feature>
<feature type="transmembrane region" description="Helical" evidence="7">
    <location>
        <begin position="431"/>
        <end position="451"/>
    </location>
</feature>
<keyword evidence="5 7" id="KW-0472">Membrane</keyword>
<feature type="transmembrane region" description="Helical" evidence="7">
    <location>
        <begin position="308"/>
        <end position="331"/>
    </location>
</feature>
<feature type="transmembrane region" description="Helical" evidence="7">
    <location>
        <begin position="337"/>
        <end position="359"/>
    </location>
</feature>
<name>A0A0D9NMH5_METAN</name>
<dbReference type="PANTHER" id="PTHR43791">
    <property type="entry name" value="PERMEASE-RELATED"/>
    <property type="match status" value="1"/>
</dbReference>
<dbReference type="GO" id="GO:0016020">
    <property type="term" value="C:membrane"/>
    <property type="evidence" value="ECO:0007669"/>
    <property type="project" value="UniProtKB-SubCell"/>
</dbReference>
<keyword evidence="2" id="KW-0813">Transport</keyword>
<evidence type="ECO:0000256" key="3">
    <source>
        <dbReference type="ARBA" id="ARBA00022692"/>
    </source>
</evidence>
<evidence type="ECO:0000313" key="8">
    <source>
        <dbReference type="EMBL" id="KJK75129.1"/>
    </source>
</evidence>
<keyword evidence="3 7" id="KW-0812">Transmembrane</keyword>
<dbReference type="Proteomes" id="UP000054544">
    <property type="component" value="Unassembled WGS sequence"/>
</dbReference>
<dbReference type="GO" id="GO:0022857">
    <property type="term" value="F:transmembrane transporter activity"/>
    <property type="evidence" value="ECO:0007669"/>
    <property type="project" value="InterPro"/>
</dbReference>
<dbReference type="InterPro" id="IPR036259">
    <property type="entry name" value="MFS_trans_sf"/>
</dbReference>
<dbReference type="AlphaFoldDB" id="A0A0D9NMH5"/>
<evidence type="ECO:0000256" key="4">
    <source>
        <dbReference type="ARBA" id="ARBA00022989"/>
    </source>
</evidence>